<feature type="transmembrane region" description="Helical" evidence="6">
    <location>
        <begin position="315"/>
        <end position="335"/>
    </location>
</feature>
<evidence type="ECO:0000313" key="8">
    <source>
        <dbReference type="EMBL" id="WVX84491.1"/>
    </source>
</evidence>
<organism evidence="8 9">
    <name type="scientific">Niallia oryzisoli</name>
    <dbReference type="NCBI Taxonomy" id="1737571"/>
    <lineage>
        <taxon>Bacteria</taxon>
        <taxon>Bacillati</taxon>
        <taxon>Bacillota</taxon>
        <taxon>Bacilli</taxon>
        <taxon>Bacillales</taxon>
        <taxon>Bacillaceae</taxon>
        <taxon>Niallia</taxon>
    </lineage>
</organism>
<accession>A0ABZ2CKZ3</accession>
<dbReference type="InterPro" id="IPR020846">
    <property type="entry name" value="MFS_dom"/>
</dbReference>
<feature type="transmembrane region" description="Helical" evidence="6">
    <location>
        <begin position="198"/>
        <end position="217"/>
    </location>
</feature>
<dbReference type="Gene3D" id="1.20.1250.20">
    <property type="entry name" value="MFS general substrate transporter like domains"/>
    <property type="match status" value="1"/>
</dbReference>
<comment type="subcellular location">
    <subcellularLocation>
        <location evidence="1">Cell membrane</location>
        <topology evidence="1">Multi-pass membrane protein</topology>
    </subcellularLocation>
</comment>
<evidence type="ECO:0000259" key="7">
    <source>
        <dbReference type="PROSITE" id="PS50850"/>
    </source>
</evidence>
<feature type="domain" description="Major facilitator superfamily (MFS) profile" evidence="7">
    <location>
        <begin position="44"/>
        <end position="456"/>
    </location>
</feature>
<evidence type="ECO:0000256" key="3">
    <source>
        <dbReference type="ARBA" id="ARBA00022692"/>
    </source>
</evidence>
<proteinExistence type="predicted"/>
<feature type="transmembrane region" description="Helical" evidence="6">
    <location>
        <begin position="134"/>
        <end position="155"/>
    </location>
</feature>
<feature type="transmembrane region" description="Helical" evidence="6">
    <location>
        <begin position="167"/>
        <end position="192"/>
    </location>
</feature>
<feature type="transmembrane region" description="Helical" evidence="6">
    <location>
        <begin position="366"/>
        <end position="389"/>
    </location>
</feature>
<evidence type="ECO:0000313" key="9">
    <source>
        <dbReference type="Proteomes" id="UP001357223"/>
    </source>
</evidence>
<feature type="transmembrane region" description="Helical" evidence="6">
    <location>
        <begin position="433"/>
        <end position="451"/>
    </location>
</feature>
<evidence type="ECO:0000256" key="5">
    <source>
        <dbReference type="ARBA" id="ARBA00023136"/>
    </source>
</evidence>
<dbReference type="InterPro" id="IPR036259">
    <property type="entry name" value="MFS_trans_sf"/>
</dbReference>
<keyword evidence="3 6" id="KW-0812">Transmembrane</keyword>
<name>A0ABZ2CKZ3_9BACI</name>
<feature type="transmembrane region" description="Helical" evidence="6">
    <location>
        <begin position="110"/>
        <end position="128"/>
    </location>
</feature>
<feature type="transmembrane region" description="Helical" evidence="6">
    <location>
        <begin position="44"/>
        <end position="65"/>
    </location>
</feature>
<evidence type="ECO:0000256" key="2">
    <source>
        <dbReference type="ARBA" id="ARBA00022448"/>
    </source>
</evidence>
<reference evidence="8 9" key="1">
    <citation type="submission" date="2023-10" db="EMBL/GenBank/DDBJ databases">
        <title>Niallia locisalis sp.nov. isolated from a salt pond sample.</title>
        <authorList>
            <person name="Li X.-J."/>
            <person name="Dong L."/>
        </authorList>
    </citation>
    <scope>NUCLEOTIDE SEQUENCE [LARGE SCALE GENOMIC DNA]</scope>
    <source>
        <strain evidence="8 9">DSM 29761</strain>
    </source>
</reference>
<feature type="transmembrane region" description="Helical" evidence="6">
    <location>
        <begin position="342"/>
        <end position="360"/>
    </location>
</feature>
<feature type="transmembrane region" description="Helical" evidence="6">
    <location>
        <begin position="401"/>
        <end position="427"/>
    </location>
</feature>
<feature type="transmembrane region" description="Helical" evidence="6">
    <location>
        <begin position="275"/>
        <end position="295"/>
    </location>
</feature>
<keyword evidence="4 6" id="KW-1133">Transmembrane helix</keyword>
<dbReference type="Proteomes" id="UP001357223">
    <property type="component" value="Chromosome"/>
</dbReference>
<evidence type="ECO:0000256" key="1">
    <source>
        <dbReference type="ARBA" id="ARBA00004651"/>
    </source>
</evidence>
<dbReference type="InterPro" id="IPR011701">
    <property type="entry name" value="MFS"/>
</dbReference>
<dbReference type="PANTHER" id="PTHR23508:SF10">
    <property type="entry name" value="CARBOXYLIC ACID TRANSPORTER PROTEIN HOMOLOG"/>
    <property type="match status" value="1"/>
</dbReference>
<keyword evidence="2" id="KW-0813">Transport</keyword>
<protein>
    <submittedName>
        <fullName evidence="8">MFS transporter</fullName>
    </submittedName>
</protein>
<evidence type="ECO:0000256" key="4">
    <source>
        <dbReference type="ARBA" id="ARBA00022989"/>
    </source>
</evidence>
<sequence>MLTGSKEKSSSDRFILHKGLVSVRSINVSEVVASSKFNRFHLMVYLWCFFAIAFDGYDIAMYGVGLSWMMEEWTLTAVQAGAIGSYSLVGMMVGALVFAPLADKAGRKKVLAICMLLFSIFTLLAGVAPNPVFFTIMRFIAALGMGGLMPNVISLMTEYSPKSNRAVIVATMYCGYSVGGILASLIGMYVIPTFGWRVLYWIGVIPLFTLPFFMKQFPESLSYYMIRKQTKKLVSILNRVDPLGDYKEHENYQMAAVGKNAKGFPVKKLFENKRAGSTFAFWLAVFSCLLIVYGLNTWLPKIMQQQGYGLTSSLTFNLVLCVGQVGGALLGGYLADKIGHKKVLAGLYIIGAVCFVMLSLNTNITALYFLIALGGACSVGAQNIANPYISEYYPSEIRATGIGYAVGIGRIGSILAPTLFGLILATGIDPQKAFIAFAVPSIIAAIAITLVQEKHGSFDKVNAKQRDSSLASNQ</sequence>
<dbReference type="SUPFAM" id="SSF103473">
    <property type="entry name" value="MFS general substrate transporter"/>
    <property type="match status" value="1"/>
</dbReference>
<keyword evidence="9" id="KW-1185">Reference proteome</keyword>
<dbReference type="EMBL" id="CP137640">
    <property type="protein sequence ID" value="WVX84491.1"/>
    <property type="molecule type" value="Genomic_DNA"/>
</dbReference>
<keyword evidence="5 6" id="KW-0472">Membrane</keyword>
<feature type="transmembrane region" description="Helical" evidence="6">
    <location>
        <begin position="77"/>
        <end position="98"/>
    </location>
</feature>
<evidence type="ECO:0000256" key="6">
    <source>
        <dbReference type="SAM" id="Phobius"/>
    </source>
</evidence>
<dbReference type="PROSITE" id="PS50850">
    <property type="entry name" value="MFS"/>
    <property type="match status" value="1"/>
</dbReference>
<gene>
    <name evidence="8" type="ORF">R4Z09_26840</name>
</gene>
<dbReference type="Pfam" id="PF07690">
    <property type="entry name" value="MFS_1"/>
    <property type="match status" value="1"/>
</dbReference>
<dbReference type="CDD" id="cd17365">
    <property type="entry name" value="MFS_PcaK_like"/>
    <property type="match status" value="1"/>
</dbReference>
<dbReference type="PANTHER" id="PTHR23508">
    <property type="entry name" value="CARBOXYLIC ACID TRANSPORTER PROTEIN HOMOLOG"/>
    <property type="match status" value="1"/>
</dbReference>